<keyword evidence="3" id="KW-1185">Reference proteome</keyword>
<evidence type="ECO:0000256" key="1">
    <source>
        <dbReference type="SAM" id="Phobius"/>
    </source>
</evidence>
<evidence type="ECO:0000313" key="3">
    <source>
        <dbReference type="Proteomes" id="UP001162156"/>
    </source>
</evidence>
<evidence type="ECO:0000313" key="2">
    <source>
        <dbReference type="EMBL" id="KAJ8942666.1"/>
    </source>
</evidence>
<comment type="caution">
    <text evidence="2">The sequence shown here is derived from an EMBL/GenBank/DDBJ whole genome shotgun (WGS) entry which is preliminary data.</text>
</comment>
<dbReference type="AlphaFoldDB" id="A0AAV8XU86"/>
<keyword evidence="1" id="KW-1133">Transmembrane helix</keyword>
<dbReference type="EMBL" id="JANEYF010002745">
    <property type="protein sequence ID" value="KAJ8942666.1"/>
    <property type="molecule type" value="Genomic_DNA"/>
</dbReference>
<feature type="transmembrane region" description="Helical" evidence="1">
    <location>
        <begin position="7"/>
        <end position="29"/>
    </location>
</feature>
<keyword evidence="1" id="KW-0812">Transmembrane</keyword>
<keyword evidence="1" id="KW-0472">Membrane</keyword>
<gene>
    <name evidence="2" type="ORF">NQ314_009988</name>
</gene>
<proteinExistence type="predicted"/>
<feature type="transmembrane region" description="Helical" evidence="1">
    <location>
        <begin position="41"/>
        <end position="60"/>
    </location>
</feature>
<sequence>MIIPAELTIIVGGLVYSFIILSKAFFILLNSPTSNSRAKCFWSEYFVITLIVSSTFLILLSAATTEAPSLANTSHVALPIPEPPPKN</sequence>
<dbReference type="Proteomes" id="UP001162156">
    <property type="component" value="Unassembled WGS sequence"/>
</dbReference>
<protein>
    <submittedName>
        <fullName evidence="2">Uncharacterized protein</fullName>
    </submittedName>
</protein>
<accession>A0AAV8XU86</accession>
<organism evidence="2 3">
    <name type="scientific">Rhamnusium bicolor</name>
    <dbReference type="NCBI Taxonomy" id="1586634"/>
    <lineage>
        <taxon>Eukaryota</taxon>
        <taxon>Metazoa</taxon>
        <taxon>Ecdysozoa</taxon>
        <taxon>Arthropoda</taxon>
        <taxon>Hexapoda</taxon>
        <taxon>Insecta</taxon>
        <taxon>Pterygota</taxon>
        <taxon>Neoptera</taxon>
        <taxon>Endopterygota</taxon>
        <taxon>Coleoptera</taxon>
        <taxon>Polyphaga</taxon>
        <taxon>Cucujiformia</taxon>
        <taxon>Chrysomeloidea</taxon>
        <taxon>Cerambycidae</taxon>
        <taxon>Lepturinae</taxon>
        <taxon>Rhagiini</taxon>
        <taxon>Rhamnusium</taxon>
    </lineage>
</organism>
<reference evidence="2" key="1">
    <citation type="journal article" date="2023" name="Insect Mol. Biol.">
        <title>Genome sequencing provides insights into the evolution of gene families encoding plant cell wall-degrading enzymes in longhorned beetles.</title>
        <authorList>
            <person name="Shin N.R."/>
            <person name="Okamura Y."/>
            <person name="Kirsch R."/>
            <person name="Pauchet Y."/>
        </authorList>
    </citation>
    <scope>NUCLEOTIDE SEQUENCE</scope>
    <source>
        <strain evidence="2">RBIC_L_NR</strain>
    </source>
</reference>
<name>A0AAV8XU86_9CUCU</name>